<dbReference type="InterPro" id="IPR006517">
    <property type="entry name" value="Phage_terminase_lsu-like_C"/>
</dbReference>
<proteinExistence type="predicted"/>
<dbReference type="RefSeq" id="WP_379479806.1">
    <property type="nucleotide sequence ID" value="NZ_JBHLTL010000001.1"/>
</dbReference>
<dbReference type="NCBIfam" id="TIGR01630">
    <property type="entry name" value="psiM2_ORF9"/>
    <property type="match status" value="1"/>
</dbReference>
<comment type="caution">
    <text evidence="3">The sequence shown here is derived from an EMBL/GenBank/DDBJ whole genome shotgun (WGS) entry which is preliminary data.</text>
</comment>
<evidence type="ECO:0000259" key="2">
    <source>
        <dbReference type="Pfam" id="PF17289"/>
    </source>
</evidence>
<sequence>MADALELRRIVDHLCRTDFFAFALRAFPVIEPGKLDMAPHIAIISRLLMKMFEGDVHRALICIPPRYLKTYLISICYPAWLLGRNPKARIMCASYGMDLAEKFSADTLRLMRSSFYRRVFPNTHLDPKKQNKVEFGTTAGGYRLATSTSGIMTGRGADVIIIDDPLKAAEAHSPTARNSCLEWFQSTVHTRFDQPKKGKVIVVAQRLHAEDLPGHIIETGGWEQLILPAINPRKQSYEVLKGVQRGDFHAGRILQPTRHDRDDLARLKIAMGEFDFEAQFNQCPLPPGGAIIREAWVKRYNSVPKPSQTQAIIQSWDTAYEGDENNSWSVCTTWAKCPDGFFLLDVWRDRPAFPDLCKAVYALKAKWNAKMVIVEKKASGISLIETIRNVESQRWLMFLSPEKGKVERTQQQSLKFEQGKVWLPKSADWLASFEAELFAFPHGKFDDQVDSAVQLLAASDYAKFKEMLRFLS</sequence>
<evidence type="ECO:0000256" key="1">
    <source>
        <dbReference type="ARBA" id="ARBA00022612"/>
    </source>
</evidence>
<feature type="domain" description="Terminase large subunit gp17-like C-terminal" evidence="2">
    <location>
        <begin position="315"/>
        <end position="456"/>
    </location>
</feature>
<evidence type="ECO:0000313" key="4">
    <source>
        <dbReference type="Proteomes" id="UP001589943"/>
    </source>
</evidence>
<keyword evidence="4" id="KW-1185">Reference proteome</keyword>
<name>A0ABV6PEQ6_9SPHN</name>
<gene>
    <name evidence="3" type="primary">terL</name>
    <name evidence="3" type="ORF">ACFFF7_02620</name>
</gene>
<dbReference type="Pfam" id="PF17289">
    <property type="entry name" value="Terminase_6C"/>
    <property type="match status" value="1"/>
</dbReference>
<dbReference type="InterPro" id="IPR035421">
    <property type="entry name" value="Terminase_6C"/>
</dbReference>
<dbReference type="InterPro" id="IPR027417">
    <property type="entry name" value="P-loop_NTPase"/>
</dbReference>
<accession>A0ABV6PEQ6</accession>
<dbReference type="Gene3D" id="3.30.420.240">
    <property type="match status" value="1"/>
</dbReference>
<evidence type="ECO:0000313" key="3">
    <source>
        <dbReference type="EMBL" id="MFC0588299.1"/>
    </source>
</evidence>
<dbReference type="Proteomes" id="UP001589943">
    <property type="component" value="Unassembled WGS sequence"/>
</dbReference>
<protein>
    <submittedName>
        <fullName evidence="3">Phage terminase large subunit</fullName>
    </submittedName>
</protein>
<keyword evidence="1" id="KW-1188">Viral release from host cell</keyword>
<dbReference type="EMBL" id="JBHLTL010000001">
    <property type="protein sequence ID" value="MFC0588299.1"/>
    <property type="molecule type" value="Genomic_DNA"/>
</dbReference>
<dbReference type="Gene3D" id="3.40.50.300">
    <property type="entry name" value="P-loop containing nucleotide triphosphate hydrolases"/>
    <property type="match status" value="1"/>
</dbReference>
<reference evidence="3 4" key="1">
    <citation type="submission" date="2024-09" db="EMBL/GenBank/DDBJ databases">
        <authorList>
            <person name="Sun Q."/>
            <person name="Mori K."/>
        </authorList>
    </citation>
    <scope>NUCLEOTIDE SEQUENCE [LARGE SCALE GENOMIC DNA]</scope>
    <source>
        <strain evidence="3 4">NCAIM B.02537</strain>
    </source>
</reference>
<organism evidence="3 4">
    <name type="scientific">Novosphingobium aquiterrae</name>
    <dbReference type="NCBI Taxonomy" id="624388"/>
    <lineage>
        <taxon>Bacteria</taxon>
        <taxon>Pseudomonadati</taxon>
        <taxon>Pseudomonadota</taxon>
        <taxon>Alphaproteobacteria</taxon>
        <taxon>Sphingomonadales</taxon>
        <taxon>Sphingomonadaceae</taxon>
        <taxon>Novosphingobium</taxon>
    </lineage>
</organism>